<dbReference type="EMBL" id="JAEMNV010000006">
    <property type="protein sequence ID" value="MBJ8341069.1"/>
    <property type="molecule type" value="Genomic_DNA"/>
</dbReference>
<evidence type="ECO:0000256" key="6">
    <source>
        <dbReference type="SAM" id="Phobius"/>
    </source>
</evidence>
<dbReference type="RefSeq" id="WP_199705938.1">
    <property type="nucleotide sequence ID" value="NZ_JAEMNV010000006.1"/>
</dbReference>
<evidence type="ECO:0000313" key="7">
    <source>
        <dbReference type="EMBL" id="MBJ8341069.1"/>
    </source>
</evidence>
<feature type="transmembrane region" description="Helical" evidence="6">
    <location>
        <begin position="413"/>
        <end position="431"/>
    </location>
</feature>
<feature type="transmembrane region" description="Helical" evidence="6">
    <location>
        <begin position="241"/>
        <end position="268"/>
    </location>
</feature>
<keyword evidence="4 6" id="KW-1133">Transmembrane helix</keyword>
<organism evidence="7 8">
    <name type="scientific">Antrihabitans stalagmiti</name>
    <dbReference type="NCBI Taxonomy" id="2799499"/>
    <lineage>
        <taxon>Bacteria</taxon>
        <taxon>Bacillati</taxon>
        <taxon>Actinomycetota</taxon>
        <taxon>Actinomycetes</taxon>
        <taxon>Mycobacteriales</taxon>
        <taxon>Nocardiaceae</taxon>
        <taxon>Antrihabitans</taxon>
    </lineage>
</organism>
<evidence type="ECO:0000256" key="2">
    <source>
        <dbReference type="ARBA" id="ARBA00008974"/>
    </source>
</evidence>
<gene>
    <name evidence="7" type="ORF">JGU71_19460</name>
</gene>
<dbReference type="PANTHER" id="PTHR30569:SF0">
    <property type="entry name" value="CYTOSINE PERMEASE"/>
    <property type="match status" value="1"/>
</dbReference>
<sequence>MTAVAEVTDTEAAPAALTEEYENVPVPQSARRSLASVSAVWIGFPMILTCAVFGGLVVYSLGFWKGMLAIALGNAVLMAYVGSLSYLAGKTGKNFALTAMETFGKKGYVIPSGFLATIVIGWFAFQTGLTGAILADTMQWSERWTTFAAGIGYVAITLLGIRALSVIGVIAAPLFIVLGATAIVLALRDSSLSDAVSYSGGAGLTAMSMGAAVTLVIACFIDSGTMTSDFTRWSRNGKQGFLAAFSAFPIANGIALFVGGLIVALGAATNPGTNGGNFLGTLIDQGGLLVPLAVVFVFVNLGSVCAHCLYNGAVGWGQLSGNKMRPLTLILGAVGVALAVAGIWSHFEQWLNLLGVIVPPIGIVIILDQLVLPRFWGSARAEASLRWPPFAAWAVGSAAALTSHEYAPWLSDALVGMIVGAVAFVGFSYVIRTRTMEVVK</sequence>
<dbReference type="Gene3D" id="1.10.4160.10">
    <property type="entry name" value="Hydantoin permease"/>
    <property type="match status" value="1"/>
</dbReference>
<feature type="transmembrane region" description="Helical" evidence="6">
    <location>
        <begin position="108"/>
        <end position="124"/>
    </location>
</feature>
<evidence type="ECO:0000256" key="4">
    <source>
        <dbReference type="ARBA" id="ARBA00022989"/>
    </source>
</evidence>
<dbReference type="GO" id="GO:0005886">
    <property type="term" value="C:plasma membrane"/>
    <property type="evidence" value="ECO:0007669"/>
    <property type="project" value="TreeGrafter"/>
</dbReference>
<feature type="transmembrane region" description="Helical" evidence="6">
    <location>
        <begin position="350"/>
        <end position="372"/>
    </location>
</feature>
<evidence type="ECO:0000313" key="8">
    <source>
        <dbReference type="Proteomes" id="UP000655868"/>
    </source>
</evidence>
<dbReference type="Pfam" id="PF02133">
    <property type="entry name" value="Transp_cyt_pur"/>
    <property type="match status" value="1"/>
</dbReference>
<name>A0A934U512_9NOCA</name>
<evidence type="ECO:0000256" key="3">
    <source>
        <dbReference type="ARBA" id="ARBA00022692"/>
    </source>
</evidence>
<dbReference type="PANTHER" id="PTHR30569">
    <property type="entry name" value="CYTOSINE TRANSPORTER CODB"/>
    <property type="match status" value="1"/>
</dbReference>
<feature type="transmembrane region" description="Helical" evidence="6">
    <location>
        <begin position="199"/>
        <end position="221"/>
    </location>
</feature>
<dbReference type="InterPro" id="IPR030191">
    <property type="entry name" value="CodB"/>
</dbReference>
<dbReference type="InterPro" id="IPR001248">
    <property type="entry name" value="Pur-cyt_permease"/>
</dbReference>
<comment type="caution">
    <text evidence="7">The sequence shown here is derived from an EMBL/GenBank/DDBJ whole genome shotgun (WGS) entry which is preliminary data.</text>
</comment>
<accession>A0A934U512</accession>
<dbReference type="AlphaFoldDB" id="A0A934U512"/>
<feature type="transmembrane region" description="Helical" evidence="6">
    <location>
        <begin position="67"/>
        <end position="87"/>
    </location>
</feature>
<dbReference type="Proteomes" id="UP000655868">
    <property type="component" value="Unassembled WGS sequence"/>
</dbReference>
<keyword evidence="3 6" id="KW-0812">Transmembrane</keyword>
<feature type="transmembrane region" description="Helical" evidence="6">
    <location>
        <begin position="144"/>
        <end position="161"/>
    </location>
</feature>
<evidence type="ECO:0000256" key="1">
    <source>
        <dbReference type="ARBA" id="ARBA00004141"/>
    </source>
</evidence>
<dbReference type="GO" id="GO:0015209">
    <property type="term" value="F:cytosine transmembrane transporter activity"/>
    <property type="evidence" value="ECO:0007669"/>
    <property type="project" value="InterPro"/>
</dbReference>
<feature type="transmembrane region" description="Helical" evidence="6">
    <location>
        <begin position="288"/>
        <end position="314"/>
    </location>
</feature>
<protein>
    <submittedName>
        <fullName evidence="7">Cytosine permease</fullName>
    </submittedName>
</protein>
<keyword evidence="5 6" id="KW-0472">Membrane</keyword>
<proteinExistence type="inferred from homology"/>
<reference evidence="7" key="1">
    <citation type="submission" date="2020-12" db="EMBL/GenBank/DDBJ databases">
        <title>Antrihabitans popcorni sp. nov. and Antrihabitans auranticaus sp. nov., isolated from a larva cave.</title>
        <authorList>
            <person name="Lee S.D."/>
            <person name="Kim I.S."/>
        </authorList>
    </citation>
    <scope>NUCLEOTIDE SEQUENCE</scope>
    <source>
        <strain evidence="7">YC3-6</strain>
    </source>
</reference>
<feature type="transmembrane region" description="Helical" evidence="6">
    <location>
        <begin position="326"/>
        <end position="344"/>
    </location>
</feature>
<comment type="subcellular location">
    <subcellularLocation>
        <location evidence="1">Membrane</location>
        <topology evidence="1">Multi-pass membrane protein</topology>
    </subcellularLocation>
</comment>
<feature type="transmembrane region" description="Helical" evidence="6">
    <location>
        <begin position="384"/>
        <end position="401"/>
    </location>
</feature>
<feature type="transmembrane region" description="Helical" evidence="6">
    <location>
        <begin position="166"/>
        <end position="187"/>
    </location>
</feature>
<evidence type="ECO:0000256" key="5">
    <source>
        <dbReference type="ARBA" id="ARBA00023136"/>
    </source>
</evidence>
<keyword evidence="8" id="KW-1185">Reference proteome</keyword>
<feature type="transmembrane region" description="Helical" evidence="6">
    <location>
        <begin position="39"/>
        <end position="61"/>
    </location>
</feature>
<comment type="similarity">
    <text evidence="2">Belongs to the purine-cytosine permease (2.A.39) family.</text>
</comment>